<keyword evidence="3" id="KW-1003">Cell membrane</keyword>
<feature type="transmembrane region" description="Helical" evidence="8">
    <location>
        <begin position="20"/>
        <end position="40"/>
    </location>
</feature>
<feature type="transmembrane region" description="Helical" evidence="8">
    <location>
        <begin position="175"/>
        <end position="193"/>
    </location>
</feature>
<name>A0A8K0CA76_IGNLU</name>
<comment type="subcellular location">
    <subcellularLocation>
        <location evidence="1">Cell membrane</location>
        <topology evidence="1">Multi-pass membrane protein</topology>
    </subcellularLocation>
</comment>
<evidence type="ECO:0000256" key="4">
    <source>
        <dbReference type="ARBA" id="ARBA00022597"/>
    </source>
</evidence>
<evidence type="ECO:0000313" key="10">
    <source>
        <dbReference type="EMBL" id="KAF2880848.1"/>
    </source>
</evidence>
<feature type="transmembrane region" description="Helical" evidence="8">
    <location>
        <begin position="395"/>
        <end position="413"/>
    </location>
</feature>
<evidence type="ECO:0000256" key="6">
    <source>
        <dbReference type="ARBA" id="ARBA00022989"/>
    </source>
</evidence>
<evidence type="ECO:0000256" key="5">
    <source>
        <dbReference type="ARBA" id="ARBA00022692"/>
    </source>
</evidence>
<dbReference type="FunFam" id="1.20.1250.20:FF:000218">
    <property type="entry name" value="facilitated trehalose transporter Tret1"/>
    <property type="match status" value="1"/>
</dbReference>
<dbReference type="InterPro" id="IPR050549">
    <property type="entry name" value="MFS_Trehalose_Transporter"/>
</dbReference>
<dbReference type="InterPro" id="IPR005829">
    <property type="entry name" value="Sugar_transporter_CS"/>
</dbReference>
<feature type="transmembrane region" description="Helical" evidence="8">
    <location>
        <begin position="149"/>
        <end position="169"/>
    </location>
</feature>
<keyword evidence="2" id="KW-0813">Transport</keyword>
<proteinExistence type="predicted"/>
<keyword evidence="7 8" id="KW-0472">Membrane</keyword>
<dbReference type="GO" id="GO:0022857">
    <property type="term" value="F:transmembrane transporter activity"/>
    <property type="evidence" value="ECO:0007669"/>
    <property type="project" value="InterPro"/>
</dbReference>
<dbReference type="InterPro" id="IPR005828">
    <property type="entry name" value="MFS_sugar_transport-like"/>
</dbReference>
<sequence>MHRLSISARYPRINPRPQIIVVMTVLILAVSTGLHSGWPTPALPKLFKNDLNFKISNDQISYMVMIYPLAYIIADPLSVLVLDKAGRKSFIMILAALQIIAWSTIANANGVWMLYGGRFMAGVSEGAVYISMPIYICEIVDPHIRGISGMSYTTAFVFGVFLINCYGSFLTLQMSAYISIYVPLLFLITFFRMPESPHYLLMKGSREKARSALMILQDTDDVDDELNKLSLVIQRQTSEPNSVKQLFAVKSNLKGFFILIGLRTLQQLSGGWAVVYYNQIIFQVANGSISYKISSLVFDATILLFSFSGVLLIDKFGRRNLLLVSTAVTLICLILQAAYFTYQHYKYDMSNWRWFPLTGMVMYTAARGFGLMAIPSLMTGELFPANVKVKAVGMANIYTALCIGGTSKLFQFLEETYGMHVPFLVFVVCTIFGICFVYFCVPETKGKTLEEIQERLRGHVQM</sequence>
<dbReference type="InterPro" id="IPR020846">
    <property type="entry name" value="MFS_dom"/>
</dbReference>
<feature type="transmembrane region" description="Helical" evidence="8">
    <location>
        <begin position="289"/>
        <end position="313"/>
    </location>
</feature>
<protein>
    <recommendedName>
        <fullName evidence="9">Major facilitator superfamily (MFS) profile domain-containing protein</fullName>
    </recommendedName>
</protein>
<dbReference type="PROSITE" id="PS00217">
    <property type="entry name" value="SUGAR_TRANSPORT_2"/>
    <property type="match status" value="1"/>
</dbReference>
<dbReference type="PANTHER" id="PTHR48021:SF46">
    <property type="entry name" value="MAJOR FACILITATOR SUPERFAMILY (MFS) PROFILE DOMAIN-CONTAINING PROTEIN"/>
    <property type="match status" value="1"/>
</dbReference>
<reference evidence="10" key="1">
    <citation type="submission" date="2019-08" db="EMBL/GenBank/DDBJ databases">
        <title>The genome of the North American firefly Photinus pyralis.</title>
        <authorList>
            <consortium name="Photinus pyralis genome working group"/>
            <person name="Fallon T.R."/>
            <person name="Sander Lower S.E."/>
            <person name="Weng J.-K."/>
        </authorList>
    </citation>
    <scope>NUCLEOTIDE SEQUENCE</scope>
    <source>
        <strain evidence="10">TRF0915ILg1</strain>
        <tissue evidence="10">Whole body</tissue>
    </source>
</reference>
<comment type="caution">
    <text evidence="10">The sequence shown here is derived from an EMBL/GenBank/DDBJ whole genome shotgun (WGS) entry which is preliminary data.</text>
</comment>
<dbReference type="PROSITE" id="PS00216">
    <property type="entry name" value="SUGAR_TRANSPORT_1"/>
    <property type="match status" value="2"/>
</dbReference>
<evidence type="ECO:0000259" key="9">
    <source>
        <dbReference type="PROSITE" id="PS50850"/>
    </source>
</evidence>
<feature type="domain" description="Major facilitator superfamily (MFS) profile" evidence="9">
    <location>
        <begin position="17"/>
        <end position="445"/>
    </location>
</feature>
<feature type="transmembrane region" description="Helical" evidence="8">
    <location>
        <begin position="60"/>
        <end position="82"/>
    </location>
</feature>
<dbReference type="SUPFAM" id="SSF103473">
    <property type="entry name" value="MFS general substrate transporter"/>
    <property type="match status" value="1"/>
</dbReference>
<dbReference type="InterPro" id="IPR036259">
    <property type="entry name" value="MFS_trans_sf"/>
</dbReference>
<evidence type="ECO:0000256" key="3">
    <source>
        <dbReference type="ARBA" id="ARBA00022475"/>
    </source>
</evidence>
<keyword evidence="5 8" id="KW-0812">Transmembrane</keyword>
<keyword evidence="11" id="KW-1185">Reference proteome</keyword>
<evidence type="ECO:0000256" key="1">
    <source>
        <dbReference type="ARBA" id="ARBA00004651"/>
    </source>
</evidence>
<feature type="transmembrane region" description="Helical" evidence="8">
    <location>
        <begin position="354"/>
        <end position="374"/>
    </location>
</feature>
<dbReference type="PROSITE" id="PS50850">
    <property type="entry name" value="MFS"/>
    <property type="match status" value="1"/>
</dbReference>
<keyword evidence="4" id="KW-0762">Sugar transport</keyword>
<feature type="transmembrane region" description="Helical" evidence="8">
    <location>
        <begin position="89"/>
        <end position="113"/>
    </location>
</feature>
<feature type="transmembrane region" description="Helical" evidence="8">
    <location>
        <begin position="419"/>
        <end position="441"/>
    </location>
</feature>
<evidence type="ECO:0000256" key="7">
    <source>
        <dbReference type="ARBA" id="ARBA00023136"/>
    </source>
</evidence>
<keyword evidence="6 8" id="KW-1133">Transmembrane helix</keyword>
<evidence type="ECO:0000256" key="8">
    <source>
        <dbReference type="SAM" id="Phobius"/>
    </source>
</evidence>
<dbReference type="GO" id="GO:0005886">
    <property type="term" value="C:plasma membrane"/>
    <property type="evidence" value="ECO:0007669"/>
    <property type="project" value="UniProtKB-SubCell"/>
</dbReference>
<dbReference type="Pfam" id="PF00083">
    <property type="entry name" value="Sugar_tr"/>
    <property type="match status" value="1"/>
</dbReference>
<dbReference type="EMBL" id="VTPC01090900">
    <property type="protein sequence ID" value="KAF2880848.1"/>
    <property type="molecule type" value="Genomic_DNA"/>
</dbReference>
<gene>
    <name evidence="10" type="ORF">ILUMI_25337</name>
</gene>
<organism evidence="10 11">
    <name type="scientific">Ignelater luminosus</name>
    <name type="common">Cucubano</name>
    <name type="synonym">Pyrophorus luminosus</name>
    <dbReference type="NCBI Taxonomy" id="2038154"/>
    <lineage>
        <taxon>Eukaryota</taxon>
        <taxon>Metazoa</taxon>
        <taxon>Ecdysozoa</taxon>
        <taxon>Arthropoda</taxon>
        <taxon>Hexapoda</taxon>
        <taxon>Insecta</taxon>
        <taxon>Pterygota</taxon>
        <taxon>Neoptera</taxon>
        <taxon>Endopterygota</taxon>
        <taxon>Coleoptera</taxon>
        <taxon>Polyphaga</taxon>
        <taxon>Elateriformia</taxon>
        <taxon>Elateroidea</taxon>
        <taxon>Elateridae</taxon>
        <taxon>Agrypninae</taxon>
        <taxon>Pyrophorini</taxon>
        <taxon>Ignelater</taxon>
    </lineage>
</organism>
<dbReference type="OrthoDB" id="4142200at2759"/>
<feature type="transmembrane region" description="Helical" evidence="8">
    <location>
        <begin position="320"/>
        <end position="342"/>
    </location>
</feature>
<evidence type="ECO:0000256" key="2">
    <source>
        <dbReference type="ARBA" id="ARBA00022448"/>
    </source>
</evidence>
<dbReference type="AlphaFoldDB" id="A0A8K0CA76"/>
<dbReference type="PANTHER" id="PTHR48021">
    <property type="match status" value="1"/>
</dbReference>
<dbReference type="Gene3D" id="1.20.1250.20">
    <property type="entry name" value="MFS general substrate transporter like domains"/>
    <property type="match status" value="1"/>
</dbReference>
<dbReference type="Proteomes" id="UP000801492">
    <property type="component" value="Unassembled WGS sequence"/>
</dbReference>
<evidence type="ECO:0000313" key="11">
    <source>
        <dbReference type="Proteomes" id="UP000801492"/>
    </source>
</evidence>
<accession>A0A8K0CA76</accession>